<dbReference type="EMBL" id="LCOT01000009">
    <property type="protein sequence ID" value="KKU83970.1"/>
    <property type="molecule type" value="Genomic_DNA"/>
</dbReference>
<feature type="binding site" evidence="12">
    <location>
        <position position="151"/>
    </location>
    <ligand>
        <name>Zn(2+)</name>
        <dbReference type="ChEBI" id="CHEBI:29105"/>
        <label>1</label>
        <note>catalytic</note>
    </ligand>
</feature>
<keyword evidence="7 9" id="KW-0269">Exonuclease</keyword>
<comment type="caution">
    <text evidence="14">The sequence shown here is derived from an EMBL/GenBank/DDBJ whole genome shotgun (WGS) entry which is preliminary data.</text>
</comment>
<evidence type="ECO:0000313" key="14">
    <source>
        <dbReference type="EMBL" id="KKU83970.1"/>
    </source>
</evidence>
<dbReference type="InterPro" id="IPR036866">
    <property type="entry name" value="RibonucZ/Hydroxyglut_hydro"/>
</dbReference>
<feature type="active site" description="Proton donor" evidence="10">
    <location>
        <position position="183"/>
    </location>
</feature>
<keyword evidence="12" id="KW-0106">Calcium</keyword>
<reference evidence="14 15" key="1">
    <citation type="journal article" date="2015" name="Nature">
        <title>rRNA introns, odd ribosomes, and small enigmatic genomes across a large radiation of phyla.</title>
        <authorList>
            <person name="Brown C.T."/>
            <person name="Hug L.A."/>
            <person name="Thomas B.C."/>
            <person name="Sharon I."/>
            <person name="Castelle C.J."/>
            <person name="Singh A."/>
            <person name="Wilkins M.J."/>
            <person name="Williams K.H."/>
            <person name="Banfield J.F."/>
        </authorList>
    </citation>
    <scope>NUCLEOTIDE SEQUENCE [LARGE SCALE GENOMIC DNA]</scope>
</reference>
<name>A0A0G1WP49_9BACT</name>
<dbReference type="GO" id="GO:0005737">
    <property type="term" value="C:cytoplasm"/>
    <property type="evidence" value="ECO:0007669"/>
    <property type="project" value="UniProtKB-SubCell"/>
</dbReference>
<evidence type="ECO:0000313" key="15">
    <source>
        <dbReference type="Proteomes" id="UP000034265"/>
    </source>
</evidence>
<organism evidence="14 15">
    <name type="scientific">Candidatus Amesbacteria bacterium GW2011_GWC2_47_8</name>
    <dbReference type="NCBI Taxonomy" id="1618367"/>
    <lineage>
        <taxon>Bacteria</taxon>
        <taxon>Candidatus Amesiibacteriota</taxon>
    </lineage>
</organism>
<feature type="binding site" evidence="12">
    <location>
        <position position="432"/>
    </location>
    <ligand>
        <name>Ca(2+)</name>
        <dbReference type="ChEBI" id="CHEBI:29108"/>
    </ligand>
</feature>
<evidence type="ECO:0000256" key="2">
    <source>
        <dbReference type="ARBA" id="ARBA00022722"/>
    </source>
</evidence>
<dbReference type="PANTHER" id="PTHR43694:SF1">
    <property type="entry name" value="RIBONUCLEASE J"/>
    <property type="match status" value="1"/>
</dbReference>
<dbReference type="GO" id="GO:0004521">
    <property type="term" value="F:RNA endonuclease activity"/>
    <property type="evidence" value="ECO:0007669"/>
    <property type="project" value="UniProtKB-UniRule"/>
</dbReference>
<evidence type="ECO:0000256" key="3">
    <source>
        <dbReference type="ARBA" id="ARBA00022723"/>
    </source>
</evidence>
<sequence>MGGFGKVTSNMFVYEYGDDILLVDCGIGFPTEDMLGVDLLIPDVSYLKNKHKSIRALVLTHGHEDHTGALPYILPQLKNVPVYASKLTAHLVMEKLAEYEGIPKLVNILVPGQPLTLGKFTVESTRISHSIPDATNLIIKTPVGTVYHGSDFKFDFSPVDSVLPDVGAIAAAGNSGVQLLLSDCLGSERKGYTPSEKTLEEMFEREINTCPGKFIVTTMGSNISRFRQAIDAAVRHGRRVAVLGRSIGRNLNVAQNLGYLKVPKGVFIDPKQARRFPPQNLCLLVAGSQGQTGSAMDRLSMGEHQDAAIKSGDKIVFSSDYIPGTESATQSLIDSLSKLGATVVYSNITDNLHVSGHGSQQDLLLMMALTRPKYLLPIGGTYRHMVQYSRLAQSMGYQASQILLPEFNQTIDMSPEDVKLGSVVEVKNVMVDGLGVGDVGHVVLRDRQVLAEEGVVVAVVQTKQNQLSQIENVDLISRGFVFNKENTNLLSEASAQVKQNVSRKAGHIDSERHLRELVADTLERFFFEKTGRRPMILPVVVEV</sequence>
<evidence type="ECO:0000256" key="4">
    <source>
        <dbReference type="ARBA" id="ARBA00022759"/>
    </source>
</evidence>
<dbReference type="InterPro" id="IPR041636">
    <property type="entry name" value="RNase_J_C"/>
</dbReference>
<dbReference type="PIRSF" id="PIRSF004803">
    <property type="entry name" value="RnjA"/>
    <property type="match status" value="1"/>
</dbReference>
<gene>
    <name evidence="9" type="primary">rnj</name>
    <name evidence="14" type="ORF">UY11_C0009G0012</name>
</gene>
<comment type="cofactor">
    <cofactor evidence="12">
        <name>Ca(2+)</name>
        <dbReference type="ChEBI" id="CHEBI:29108"/>
    </cofactor>
    <text evidence="12">Binds 1 Ca(2+) cation per subunit. Seen in 1 crystal structure, it is not clear if it is physiologically important.</text>
</comment>
<comment type="subcellular location">
    <subcellularLocation>
        <location evidence="9">Cytoplasm</location>
    </subcellularLocation>
</comment>
<dbReference type="NCBIfam" id="TIGR00649">
    <property type="entry name" value="MG423"/>
    <property type="match status" value="1"/>
</dbReference>
<keyword evidence="5 9" id="KW-0378">Hydrolase</keyword>
<feature type="binding site" evidence="12">
    <location>
        <position position="129"/>
    </location>
    <ligand>
        <name>Zn(2+)</name>
        <dbReference type="ChEBI" id="CHEBI:29105"/>
        <label>1</label>
        <note>catalytic</note>
    </ligand>
</feature>
<evidence type="ECO:0000256" key="6">
    <source>
        <dbReference type="ARBA" id="ARBA00022833"/>
    </source>
</evidence>
<dbReference type="PANTHER" id="PTHR43694">
    <property type="entry name" value="RIBONUCLEASE J"/>
    <property type="match status" value="1"/>
</dbReference>
<dbReference type="PATRIC" id="fig|1618367.3.peg.278"/>
<keyword evidence="9" id="KW-0698">rRNA processing</keyword>
<feature type="domain" description="Metallo-beta-lactamase" evidence="13">
    <location>
        <begin position="8"/>
        <end position="203"/>
    </location>
</feature>
<keyword evidence="3 12" id="KW-0479">Metal-binding</keyword>
<feature type="binding site" evidence="12">
    <location>
        <position position="61"/>
    </location>
    <ligand>
        <name>Zn(2+)</name>
        <dbReference type="ChEBI" id="CHEBI:29105"/>
        <label>1</label>
        <note>catalytic</note>
    </ligand>
</feature>
<dbReference type="GO" id="GO:0004534">
    <property type="term" value="F:5'-3' RNA exonuclease activity"/>
    <property type="evidence" value="ECO:0007669"/>
    <property type="project" value="UniProtKB-UniRule"/>
</dbReference>
<keyword evidence="1 9" id="KW-0963">Cytoplasm</keyword>
<comment type="subunit">
    <text evidence="9">Homodimer, may be a subunit of the RNA degradosome.</text>
</comment>
<dbReference type="AlphaFoldDB" id="A0A0G1WP49"/>
<dbReference type="SMART" id="SM00849">
    <property type="entry name" value="Lactamase_B"/>
    <property type="match status" value="1"/>
</dbReference>
<dbReference type="SUPFAM" id="SSF56281">
    <property type="entry name" value="Metallo-hydrolase/oxidoreductase"/>
    <property type="match status" value="1"/>
</dbReference>
<feature type="binding site" evidence="9 11">
    <location>
        <begin position="353"/>
        <end position="357"/>
    </location>
    <ligand>
        <name>substrate</name>
    </ligand>
</feature>
<feature type="binding site" evidence="12">
    <location>
        <position position="38"/>
    </location>
    <ligand>
        <name>Ca(2+)</name>
        <dbReference type="ChEBI" id="CHEBI:29108"/>
    </ligand>
</feature>
<proteinExistence type="inferred from homology"/>
<dbReference type="Gene3D" id="3.10.20.580">
    <property type="match status" value="1"/>
</dbReference>
<dbReference type="Pfam" id="PF17770">
    <property type="entry name" value="RNase_J_C"/>
    <property type="match status" value="1"/>
</dbReference>
<dbReference type="InterPro" id="IPR055132">
    <property type="entry name" value="RNase_J_b_CASP"/>
</dbReference>
<feature type="binding site" evidence="12">
    <location>
        <position position="66"/>
    </location>
    <ligand>
        <name>Zn(2+)</name>
        <dbReference type="ChEBI" id="CHEBI:29105"/>
        <label>1</label>
        <note>catalytic</note>
    </ligand>
</feature>
<keyword evidence="4 9" id="KW-0255">Endonuclease</keyword>
<dbReference type="GO" id="GO:0003723">
    <property type="term" value="F:RNA binding"/>
    <property type="evidence" value="ECO:0007669"/>
    <property type="project" value="UniProtKB-UniRule"/>
</dbReference>
<feature type="active site" description="Proton acceptor" evidence="10">
    <location>
        <position position="357"/>
    </location>
</feature>
<feature type="binding site" evidence="12">
    <location>
        <position position="63"/>
    </location>
    <ligand>
        <name>Zn(2+)</name>
        <dbReference type="ChEBI" id="CHEBI:29105"/>
        <label>1</label>
        <note>catalytic</note>
    </ligand>
</feature>
<comment type="cofactor">
    <cofactor evidence="12">
        <name>Zn(2+)</name>
        <dbReference type="ChEBI" id="CHEBI:29105"/>
    </cofactor>
    <text evidence="12">Binds 2 Zn(2+) ions per subunit. It is not clear if Zn(2+) or Mg(2+) is physiologically important.</text>
</comment>
<comment type="similarity">
    <text evidence="9">Belongs to the metallo-beta-lactamase superfamily. RNA-metabolizing metallo-beta-lactamase-like family. Bacterial RNase J subfamily.</text>
</comment>
<keyword evidence="6 12" id="KW-0862">Zinc</keyword>
<dbReference type="InterPro" id="IPR011108">
    <property type="entry name" value="RMMBL"/>
</dbReference>
<evidence type="ECO:0000259" key="13">
    <source>
        <dbReference type="SMART" id="SM00849"/>
    </source>
</evidence>
<dbReference type="CDD" id="cd07714">
    <property type="entry name" value="RNaseJ_MBL-fold"/>
    <property type="match status" value="1"/>
</dbReference>
<dbReference type="Gene3D" id="3.40.50.10710">
    <property type="entry name" value="Metallo-hydrolase/oxidoreductase"/>
    <property type="match status" value="1"/>
</dbReference>
<evidence type="ECO:0000256" key="9">
    <source>
        <dbReference type="HAMAP-Rule" id="MF_01491"/>
    </source>
</evidence>
<dbReference type="Pfam" id="PF00753">
    <property type="entry name" value="Lactamase_B"/>
    <property type="match status" value="1"/>
</dbReference>
<dbReference type="GO" id="GO:0008270">
    <property type="term" value="F:zinc ion binding"/>
    <property type="evidence" value="ECO:0007669"/>
    <property type="project" value="InterPro"/>
</dbReference>
<comment type="function">
    <text evidence="9">An RNase that has 5'-3' exonuclease and possibly endonuclease activity. Involved in maturation of rRNA and in some organisms also mRNA maturation and/or decay.</text>
</comment>
<evidence type="ECO:0000256" key="8">
    <source>
        <dbReference type="ARBA" id="ARBA00022884"/>
    </source>
</evidence>
<accession>A0A0G1WP49</accession>
<evidence type="ECO:0000256" key="5">
    <source>
        <dbReference type="ARBA" id="ARBA00022801"/>
    </source>
</evidence>
<dbReference type="HAMAP" id="MF_01491">
    <property type="entry name" value="RNase_J_bact"/>
    <property type="match status" value="1"/>
</dbReference>
<keyword evidence="2 9" id="KW-0540">Nuclease</keyword>
<feature type="binding site" evidence="12">
    <location>
        <position position="36"/>
    </location>
    <ligand>
        <name>Ca(2+)</name>
        <dbReference type="ChEBI" id="CHEBI:29108"/>
    </ligand>
</feature>
<evidence type="ECO:0000256" key="11">
    <source>
        <dbReference type="PIRSR" id="PIRSR004803-2"/>
    </source>
</evidence>
<evidence type="ECO:0000256" key="12">
    <source>
        <dbReference type="PIRSR" id="PIRSR004803-3"/>
    </source>
</evidence>
<dbReference type="InterPro" id="IPR042173">
    <property type="entry name" value="RNase_J_2"/>
</dbReference>
<dbReference type="Pfam" id="PF22505">
    <property type="entry name" value="RNase_J_b_CASP"/>
    <property type="match status" value="1"/>
</dbReference>
<dbReference type="GO" id="GO:0006364">
    <property type="term" value="P:rRNA processing"/>
    <property type="evidence" value="ECO:0007669"/>
    <property type="project" value="UniProtKB-UniRule"/>
</dbReference>
<dbReference type="EC" id="3.1.-.-" evidence="9"/>
<protein>
    <recommendedName>
        <fullName evidence="9">Ribonuclease J</fullName>
        <shortName evidence="9">RNase J</shortName>
        <ecNumber evidence="9">3.1.-.-</ecNumber>
    </recommendedName>
</protein>
<evidence type="ECO:0000256" key="1">
    <source>
        <dbReference type="ARBA" id="ARBA00022490"/>
    </source>
</evidence>
<dbReference type="Proteomes" id="UP000034265">
    <property type="component" value="Unassembled WGS sequence"/>
</dbReference>
<dbReference type="InterPro" id="IPR004613">
    <property type="entry name" value="RNase_J"/>
</dbReference>
<feature type="binding site" evidence="12">
    <location>
        <position position="65"/>
    </location>
    <ligand>
        <name>Zn(2+)</name>
        <dbReference type="ChEBI" id="CHEBI:29105"/>
        <label>1</label>
        <note>catalytic</note>
    </ligand>
</feature>
<dbReference type="InterPro" id="IPR030854">
    <property type="entry name" value="RNase_J_bac"/>
</dbReference>
<evidence type="ECO:0000256" key="7">
    <source>
        <dbReference type="ARBA" id="ARBA00022839"/>
    </source>
</evidence>
<dbReference type="Gene3D" id="3.60.15.10">
    <property type="entry name" value="Ribonuclease Z/Hydroxyacylglutathione hydrolase-like"/>
    <property type="match status" value="1"/>
</dbReference>
<dbReference type="InterPro" id="IPR001279">
    <property type="entry name" value="Metallo-B-lactamas"/>
</dbReference>
<keyword evidence="8 9" id="KW-0694">RNA-binding</keyword>
<dbReference type="Pfam" id="PF07521">
    <property type="entry name" value="RMMBL"/>
    <property type="match status" value="1"/>
</dbReference>
<evidence type="ECO:0000256" key="10">
    <source>
        <dbReference type="PIRSR" id="PIRSR004803-1"/>
    </source>
</evidence>